<evidence type="ECO:0000313" key="2">
    <source>
        <dbReference type="Proteomes" id="UP001619911"/>
    </source>
</evidence>
<keyword evidence="2" id="KW-1185">Reference proteome</keyword>
<comment type="caution">
    <text evidence="1">The sequence shown here is derived from an EMBL/GenBank/DDBJ whole genome shotgun (WGS) entry which is preliminary data.</text>
</comment>
<name>A0ABW8I5W4_9BACI</name>
<proteinExistence type="predicted"/>
<protein>
    <submittedName>
        <fullName evidence="1">YugN family protein</fullName>
    </submittedName>
</protein>
<dbReference type="SUPFAM" id="SSF160755">
    <property type="entry name" value="YugN-like"/>
    <property type="match status" value="1"/>
</dbReference>
<sequence>MKFENVGLENLRIDFNRLNYICNTHKLVHAGQWDYERVTFDRRFDLKEGTYYLRVFGYAVEGDIGASDAVIQLMTPQLGKYYYPHGVEYGEDEVFPSSLIETCEKILVEIKNEAEQFTL</sequence>
<dbReference type="InterPro" id="IPR036491">
    <property type="entry name" value="YugN-like_sf"/>
</dbReference>
<dbReference type="RefSeq" id="WP_404314896.1">
    <property type="nucleotide sequence ID" value="NZ_JAUIYO010000002.1"/>
</dbReference>
<dbReference type="Proteomes" id="UP001619911">
    <property type="component" value="Unassembled WGS sequence"/>
</dbReference>
<dbReference type="EMBL" id="JAUIYO010000002">
    <property type="protein sequence ID" value="MFK2824882.1"/>
    <property type="molecule type" value="Genomic_DNA"/>
</dbReference>
<organism evidence="1 2">
    <name type="scientific">Bacillus lumedeiriae</name>
    <dbReference type="NCBI Taxonomy" id="3058829"/>
    <lineage>
        <taxon>Bacteria</taxon>
        <taxon>Bacillati</taxon>
        <taxon>Bacillota</taxon>
        <taxon>Bacilli</taxon>
        <taxon>Bacillales</taxon>
        <taxon>Bacillaceae</taxon>
        <taxon>Bacillus</taxon>
    </lineage>
</organism>
<dbReference type="InterPro" id="IPR014967">
    <property type="entry name" value="Uncharacterised_YugN-like"/>
</dbReference>
<accession>A0ABW8I5W4</accession>
<dbReference type="Gene3D" id="3.30.310.100">
    <property type="entry name" value="YugN-like"/>
    <property type="match status" value="1"/>
</dbReference>
<dbReference type="Pfam" id="PF08868">
    <property type="entry name" value="YugN"/>
    <property type="match status" value="1"/>
</dbReference>
<gene>
    <name evidence="1" type="ORF">QYG89_04190</name>
</gene>
<reference evidence="1 2" key="1">
    <citation type="submission" date="2023-07" db="EMBL/GenBank/DDBJ databases">
        <title>Bacillus lucianemedeirus sp. nov, a new species isolated from an immunobiological production facility.</title>
        <authorList>
            <person name="Costa L.V."/>
            <person name="Miranda R.V.S.L."/>
            <person name="Brandao M.L.L."/>
            <person name="Reis C.M.F."/>
            <person name="Frazao A.M."/>
            <person name="Cruz F.V."/>
            <person name="Baio P.V.P."/>
            <person name="Veras J.F.C."/>
            <person name="Ramos J.N."/>
            <person name="Vieira V."/>
        </authorList>
    </citation>
    <scope>NUCLEOTIDE SEQUENCE [LARGE SCALE GENOMIC DNA]</scope>
    <source>
        <strain evidence="1 2">B190/17</strain>
    </source>
</reference>
<evidence type="ECO:0000313" key="1">
    <source>
        <dbReference type="EMBL" id="MFK2824882.1"/>
    </source>
</evidence>